<reference evidence="2 3" key="1">
    <citation type="submission" date="2020-02" db="EMBL/GenBank/DDBJ databases">
        <authorList>
            <person name="Ma Q."/>
            <person name="Huang Y."/>
            <person name="Song X."/>
            <person name="Pei D."/>
        </authorList>
    </citation>
    <scope>NUCLEOTIDE SEQUENCE [LARGE SCALE GENOMIC DNA]</scope>
    <source>
        <strain evidence="2">Sxm20200214</strain>
        <tissue evidence="2">Leaf</tissue>
    </source>
</reference>
<accession>A0A8X7VP49</accession>
<gene>
    <name evidence="2" type="ORF">Bca52824_017931</name>
</gene>
<sequence length="111" mass="12365">MFTGGASKPDVARMHKEANAAAPARKKRKRKSIIQTPTDGASDVERVASLLDEKIKGDIDRVEGKVDELHDSFSQLQDVVKKHISENLFKWLALQLSYKKILDSFVSLSGQ</sequence>
<name>A0A8X7VP49_BRACI</name>
<comment type="caution">
    <text evidence="2">The sequence shown here is derived from an EMBL/GenBank/DDBJ whole genome shotgun (WGS) entry which is preliminary data.</text>
</comment>
<evidence type="ECO:0000313" key="3">
    <source>
        <dbReference type="Proteomes" id="UP000886595"/>
    </source>
</evidence>
<evidence type="ECO:0000256" key="1">
    <source>
        <dbReference type="SAM" id="MobiDB-lite"/>
    </source>
</evidence>
<feature type="region of interest" description="Disordered" evidence="1">
    <location>
        <begin position="1"/>
        <end position="41"/>
    </location>
</feature>
<dbReference type="Proteomes" id="UP000886595">
    <property type="component" value="Unassembled WGS sequence"/>
</dbReference>
<proteinExistence type="predicted"/>
<dbReference type="AlphaFoldDB" id="A0A8X7VP49"/>
<keyword evidence="3" id="KW-1185">Reference proteome</keyword>
<dbReference type="OrthoDB" id="10374313at2759"/>
<dbReference type="EMBL" id="JAAMPC010000004">
    <property type="protein sequence ID" value="KAG2314809.1"/>
    <property type="molecule type" value="Genomic_DNA"/>
</dbReference>
<protein>
    <submittedName>
        <fullName evidence="2">Uncharacterized protein</fullName>
    </submittedName>
</protein>
<evidence type="ECO:0000313" key="2">
    <source>
        <dbReference type="EMBL" id="KAG2314809.1"/>
    </source>
</evidence>
<organism evidence="2 3">
    <name type="scientific">Brassica carinata</name>
    <name type="common">Ethiopian mustard</name>
    <name type="synonym">Abyssinian cabbage</name>
    <dbReference type="NCBI Taxonomy" id="52824"/>
    <lineage>
        <taxon>Eukaryota</taxon>
        <taxon>Viridiplantae</taxon>
        <taxon>Streptophyta</taxon>
        <taxon>Embryophyta</taxon>
        <taxon>Tracheophyta</taxon>
        <taxon>Spermatophyta</taxon>
        <taxon>Magnoliopsida</taxon>
        <taxon>eudicotyledons</taxon>
        <taxon>Gunneridae</taxon>
        <taxon>Pentapetalae</taxon>
        <taxon>rosids</taxon>
        <taxon>malvids</taxon>
        <taxon>Brassicales</taxon>
        <taxon>Brassicaceae</taxon>
        <taxon>Brassiceae</taxon>
        <taxon>Brassica</taxon>
    </lineage>
</organism>